<keyword evidence="2 8" id="KW-0696">RNA-directed RNA polymerase</keyword>
<dbReference type="PANTHER" id="PTHR23079">
    <property type="entry name" value="RNA-DEPENDENT RNA POLYMERASE"/>
    <property type="match status" value="1"/>
</dbReference>
<gene>
    <name evidence="11" type="ORF">AKO1_007172</name>
</gene>
<name>A0AAW2YTF4_9EUKA</name>
<dbReference type="AlphaFoldDB" id="A0AAW2YTF4"/>
<keyword evidence="12" id="KW-1185">Reference proteome</keyword>
<dbReference type="Pfam" id="PF05183">
    <property type="entry name" value="RdRP"/>
    <property type="match status" value="1"/>
</dbReference>
<dbReference type="GO" id="GO:0003723">
    <property type="term" value="F:RNA binding"/>
    <property type="evidence" value="ECO:0007669"/>
    <property type="project" value="UniProtKB-KW"/>
</dbReference>
<evidence type="ECO:0000256" key="2">
    <source>
        <dbReference type="ARBA" id="ARBA00022484"/>
    </source>
</evidence>
<proteinExistence type="inferred from homology"/>
<dbReference type="Proteomes" id="UP001431209">
    <property type="component" value="Unassembled WGS sequence"/>
</dbReference>
<evidence type="ECO:0000256" key="3">
    <source>
        <dbReference type="ARBA" id="ARBA00022679"/>
    </source>
</evidence>
<evidence type="ECO:0000256" key="4">
    <source>
        <dbReference type="ARBA" id="ARBA00022695"/>
    </source>
</evidence>
<dbReference type="EMBL" id="JAOPGA020000642">
    <property type="protein sequence ID" value="KAL0480226.1"/>
    <property type="molecule type" value="Genomic_DNA"/>
</dbReference>
<evidence type="ECO:0000256" key="1">
    <source>
        <dbReference type="ARBA" id="ARBA00005762"/>
    </source>
</evidence>
<evidence type="ECO:0000256" key="5">
    <source>
        <dbReference type="ARBA" id="ARBA00022884"/>
    </source>
</evidence>
<dbReference type="InterPro" id="IPR007855">
    <property type="entry name" value="RDRP"/>
</dbReference>
<evidence type="ECO:0000313" key="11">
    <source>
        <dbReference type="EMBL" id="KAL0480226.1"/>
    </source>
</evidence>
<dbReference type="EC" id="2.7.7.48" evidence="8"/>
<dbReference type="GO" id="GO:0031380">
    <property type="term" value="C:nuclear RNA-directed RNA polymerase complex"/>
    <property type="evidence" value="ECO:0007669"/>
    <property type="project" value="TreeGrafter"/>
</dbReference>
<evidence type="ECO:0000313" key="12">
    <source>
        <dbReference type="Proteomes" id="UP001431209"/>
    </source>
</evidence>
<protein>
    <recommendedName>
        <fullName evidence="8">RNA-dependent RNA polymerase</fullName>
        <ecNumber evidence="8">2.7.7.48</ecNumber>
    </recommendedName>
</protein>
<sequence>MIPDVERNGFTFTDGVGTISRELMQLVHDKVNYNNTQKLEFSAVQIRVNGCKGVLSMDPTLTGRRICIRPSMQKFTTDHYQLEIVTPARVNACHLNRQAITLLSTLGVPDESFQALHDKMLNELNGMVLDDKSALQVLSKTNMHMNDCLRIMINSGIHVQSDPFLYNMLWVTRVKMLKDLRTKTRILVENGAVLMGVSDESRRLRNNQVYIKTSKHGVISGQVVIVKNPCTHPGDVRVVNAVTLDRLQCCMDDDGNELENTFLEEIKDVIVFTQYGARPVPNEASGSDLDGDEYHVFWDPSIKPATVEPASYIALEELHEPINFDTLTRFFVNFLLNDQLGRIANAWLCHADASDQGANDDACLFLAQQHSNAVDYAKSGRPAYFPKRLKTKSVPDFTENKHKDSYLSDKIIGKLFRQITENKDPDPITEFDVIHEFDLEGVENYLQEAKELRDDYNFSLTSMMKIFGVKNEFEFVSGNVTTFGKDLSSHKEYDVRERIINAYSALRKEFLQKFEMGLDGALEEEREKKACAWYKVVYKGEYSKYEKKLYSFAWLRYGELTNIKKRSRNL</sequence>
<feature type="domain" description="RDRP C-terminal head" evidence="10">
    <location>
        <begin position="438"/>
        <end position="568"/>
    </location>
</feature>
<feature type="domain" description="RDRP core" evidence="9">
    <location>
        <begin position="2"/>
        <end position="419"/>
    </location>
</feature>
<evidence type="ECO:0000259" key="9">
    <source>
        <dbReference type="Pfam" id="PF05183"/>
    </source>
</evidence>
<comment type="caution">
    <text evidence="11">The sequence shown here is derived from an EMBL/GenBank/DDBJ whole genome shotgun (WGS) entry which is preliminary data.</text>
</comment>
<evidence type="ECO:0000256" key="8">
    <source>
        <dbReference type="RuleBase" id="RU363098"/>
    </source>
</evidence>
<evidence type="ECO:0000259" key="10">
    <source>
        <dbReference type="Pfam" id="PF26253"/>
    </source>
</evidence>
<keyword evidence="5 8" id="KW-0694">RNA-binding</keyword>
<evidence type="ECO:0000256" key="6">
    <source>
        <dbReference type="ARBA" id="ARBA00023158"/>
    </source>
</evidence>
<dbReference type="PANTHER" id="PTHR23079:SF55">
    <property type="entry name" value="RNA-DIRECTED RNA POLYMERASE"/>
    <property type="match status" value="1"/>
</dbReference>
<keyword evidence="4 8" id="KW-0548">Nucleotidyltransferase</keyword>
<comment type="similarity">
    <text evidence="1 8">Belongs to the RdRP family.</text>
</comment>
<dbReference type="InterPro" id="IPR058752">
    <property type="entry name" value="RDRP_C_head"/>
</dbReference>
<dbReference type="Pfam" id="PF26253">
    <property type="entry name" value="RdRP_head"/>
    <property type="match status" value="1"/>
</dbReference>
<dbReference type="GO" id="GO:0003968">
    <property type="term" value="F:RNA-directed RNA polymerase activity"/>
    <property type="evidence" value="ECO:0007669"/>
    <property type="project" value="UniProtKB-KW"/>
</dbReference>
<dbReference type="InterPro" id="IPR057596">
    <property type="entry name" value="RDRP_core"/>
</dbReference>
<evidence type="ECO:0000256" key="7">
    <source>
        <dbReference type="ARBA" id="ARBA00048744"/>
    </source>
</evidence>
<dbReference type="GO" id="GO:0030422">
    <property type="term" value="P:siRNA processing"/>
    <property type="evidence" value="ECO:0007669"/>
    <property type="project" value="TreeGrafter"/>
</dbReference>
<comment type="catalytic activity">
    <reaction evidence="7 8">
        <text>RNA(n) + a ribonucleoside 5'-triphosphate = RNA(n+1) + diphosphate</text>
        <dbReference type="Rhea" id="RHEA:21248"/>
        <dbReference type="Rhea" id="RHEA-COMP:14527"/>
        <dbReference type="Rhea" id="RHEA-COMP:17342"/>
        <dbReference type="ChEBI" id="CHEBI:33019"/>
        <dbReference type="ChEBI" id="CHEBI:61557"/>
        <dbReference type="ChEBI" id="CHEBI:140395"/>
        <dbReference type="EC" id="2.7.7.48"/>
    </reaction>
</comment>
<keyword evidence="6" id="KW-0943">RNA-mediated gene silencing</keyword>
<organism evidence="11 12">
    <name type="scientific">Acrasis kona</name>
    <dbReference type="NCBI Taxonomy" id="1008807"/>
    <lineage>
        <taxon>Eukaryota</taxon>
        <taxon>Discoba</taxon>
        <taxon>Heterolobosea</taxon>
        <taxon>Tetramitia</taxon>
        <taxon>Eutetramitia</taxon>
        <taxon>Acrasidae</taxon>
        <taxon>Acrasis</taxon>
    </lineage>
</organism>
<keyword evidence="3 8" id="KW-0808">Transferase</keyword>
<reference evidence="11 12" key="1">
    <citation type="submission" date="2024-03" db="EMBL/GenBank/DDBJ databases">
        <title>The Acrasis kona genome and developmental transcriptomes reveal deep origins of eukaryotic multicellular pathways.</title>
        <authorList>
            <person name="Sheikh S."/>
            <person name="Fu C.-J."/>
            <person name="Brown M.W."/>
            <person name="Baldauf S.L."/>
        </authorList>
    </citation>
    <scope>NUCLEOTIDE SEQUENCE [LARGE SCALE GENOMIC DNA]</scope>
    <source>
        <strain evidence="11 12">ATCC MYA-3509</strain>
    </source>
</reference>
<accession>A0AAW2YTF4</accession>